<sequence>MSKEHGDLTSVAALWEALAHQAGRNGLSVARAPMVAPTRGYTDFRTREIVVADRLDELNAVARLAHEVGHVRLHSTSAVTAVLRCDGMRQIEAEIFAFLVLSHYRLGTADAPFDYIARWAAHTAPVESRTQIDEICARVAQAAARTVELMGQHHAGRRAQSQRDAAAPEPEASSPDLGW</sequence>
<feature type="domain" description="IrrE N-terminal-like" evidence="2">
    <location>
        <begin position="39"/>
        <end position="101"/>
    </location>
</feature>
<feature type="region of interest" description="Disordered" evidence="1">
    <location>
        <begin position="152"/>
        <end position="179"/>
    </location>
</feature>
<accession>A0ABN2IX28</accession>
<protein>
    <recommendedName>
        <fullName evidence="2">IrrE N-terminal-like domain-containing protein</fullName>
    </recommendedName>
</protein>
<evidence type="ECO:0000313" key="4">
    <source>
        <dbReference type="Proteomes" id="UP001500280"/>
    </source>
</evidence>
<dbReference type="EMBL" id="BAAANF010000023">
    <property type="protein sequence ID" value="GAA1713509.1"/>
    <property type="molecule type" value="Genomic_DNA"/>
</dbReference>
<evidence type="ECO:0000256" key="1">
    <source>
        <dbReference type="SAM" id="MobiDB-lite"/>
    </source>
</evidence>
<organism evidence="3 4">
    <name type="scientific">Kribbella yunnanensis</name>
    <dbReference type="NCBI Taxonomy" id="190194"/>
    <lineage>
        <taxon>Bacteria</taxon>
        <taxon>Bacillati</taxon>
        <taxon>Actinomycetota</taxon>
        <taxon>Actinomycetes</taxon>
        <taxon>Propionibacteriales</taxon>
        <taxon>Kribbellaceae</taxon>
        <taxon>Kribbella</taxon>
    </lineage>
</organism>
<name>A0ABN2IX28_9ACTN</name>
<dbReference type="RefSeq" id="WP_344162646.1">
    <property type="nucleotide sequence ID" value="NZ_BAAANF010000023.1"/>
</dbReference>
<evidence type="ECO:0000259" key="2">
    <source>
        <dbReference type="Pfam" id="PF06114"/>
    </source>
</evidence>
<reference evidence="3 4" key="1">
    <citation type="journal article" date="2019" name="Int. J. Syst. Evol. Microbiol.">
        <title>The Global Catalogue of Microorganisms (GCM) 10K type strain sequencing project: providing services to taxonomists for standard genome sequencing and annotation.</title>
        <authorList>
            <consortium name="The Broad Institute Genomics Platform"/>
            <consortium name="The Broad Institute Genome Sequencing Center for Infectious Disease"/>
            <person name="Wu L."/>
            <person name="Ma J."/>
        </authorList>
    </citation>
    <scope>NUCLEOTIDE SEQUENCE [LARGE SCALE GENOMIC DNA]</scope>
    <source>
        <strain evidence="3 4">JCM 14307</strain>
    </source>
</reference>
<evidence type="ECO:0000313" key="3">
    <source>
        <dbReference type="EMBL" id="GAA1713509.1"/>
    </source>
</evidence>
<dbReference type="Proteomes" id="UP001500280">
    <property type="component" value="Unassembled WGS sequence"/>
</dbReference>
<dbReference type="Pfam" id="PF06114">
    <property type="entry name" value="Peptidase_M78"/>
    <property type="match status" value="1"/>
</dbReference>
<comment type="caution">
    <text evidence="3">The sequence shown here is derived from an EMBL/GenBank/DDBJ whole genome shotgun (WGS) entry which is preliminary data.</text>
</comment>
<feature type="compositionally biased region" description="Low complexity" evidence="1">
    <location>
        <begin position="165"/>
        <end position="179"/>
    </location>
</feature>
<keyword evidence="4" id="KW-1185">Reference proteome</keyword>
<dbReference type="InterPro" id="IPR010359">
    <property type="entry name" value="IrrE_HExxH"/>
</dbReference>
<proteinExistence type="predicted"/>
<gene>
    <name evidence="3" type="ORF">GCM10009745_72280</name>
</gene>